<name>A0AAV3SHP0_HALDO</name>
<gene>
    <name evidence="3" type="ORF">GCM10008985_21900</name>
    <name evidence="4" type="ORF">MUK72_19295</name>
</gene>
<dbReference type="PANTHER" id="PTHR30121">
    <property type="entry name" value="UNCHARACTERIZED PROTEIN YJGR-RELATED"/>
    <property type="match status" value="1"/>
</dbReference>
<evidence type="ECO:0000313" key="6">
    <source>
        <dbReference type="Proteomes" id="UP001500962"/>
    </source>
</evidence>
<feature type="compositionally biased region" description="Basic and acidic residues" evidence="1">
    <location>
        <begin position="1234"/>
        <end position="1243"/>
    </location>
</feature>
<dbReference type="GeneID" id="71764041"/>
<reference evidence="4" key="2">
    <citation type="submission" date="2022-04" db="EMBL/GenBank/DDBJ databases">
        <title>Sequencing and genomic assembly of Halococcus dombrowskii.</title>
        <authorList>
            <person name="Lim S.W."/>
            <person name="MacLea K.S."/>
        </authorList>
    </citation>
    <scope>NUCLEOTIDE SEQUENCE</scope>
    <source>
        <strain evidence="4">H4</strain>
        <plasmid evidence="4">unnamed4</plasmid>
    </source>
</reference>
<dbReference type="SUPFAM" id="SSF52540">
    <property type="entry name" value="P-loop containing nucleoside triphosphate hydrolases"/>
    <property type="match status" value="1"/>
</dbReference>
<dbReference type="KEGG" id="hdo:MUK72_19295"/>
<evidence type="ECO:0000313" key="3">
    <source>
        <dbReference type="EMBL" id="GAA0464650.1"/>
    </source>
</evidence>
<dbReference type="EMBL" id="BAAADN010000031">
    <property type="protein sequence ID" value="GAA0464650.1"/>
    <property type="molecule type" value="Genomic_DNA"/>
</dbReference>
<dbReference type="PANTHER" id="PTHR30121:SF6">
    <property type="entry name" value="SLR6007 PROTEIN"/>
    <property type="match status" value="1"/>
</dbReference>
<dbReference type="InterPro" id="IPR027417">
    <property type="entry name" value="P-loop_NTPase"/>
</dbReference>
<evidence type="ECO:0000259" key="2">
    <source>
        <dbReference type="Pfam" id="PF26449"/>
    </source>
</evidence>
<dbReference type="Proteomes" id="UP001500962">
    <property type="component" value="Unassembled WGS sequence"/>
</dbReference>
<feature type="domain" description="DUF8128" evidence="2">
    <location>
        <begin position="16"/>
        <end position="373"/>
    </location>
</feature>
<reference evidence="3" key="1">
    <citation type="journal article" date="2014" name="Int. J. Syst. Evol. Microbiol.">
        <title>Complete genome sequence of Corynebacterium casei LMG S-19264T (=DSM 44701T), isolated from a smear-ripened cheese.</title>
        <authorList>
            <consortium name="US DOE Joint Genome Institute (JGI-PGF)"/>
            <person name="Walter F."/>
            <person name="Albersmeier A."/>
            <person name="Kalinowski J."/>
            <person name="Ruckert C."/>
        </authorList>
    </citation>
    <scope>NUCLEOTIDE SEQUENCE</scope>
    <source>
        <strain evidence="3">JCM 12289</strain>
    </source>
</reference>
<feature type="compositionally biased region" description="Basic and acidic residues" evidence="1">
    <location>
        <begin position="1287"/>
        <end position="1297"/>
    </location>
</feature>
<dbReference type="Gene3D" id="3.40.50.300">
    <property type="entry name" value="P-loop containing nucleotide triphosphate hydrolases"/>
    <property type="match status" value="2"/>
</dbReference>
<feature type="region of interest" description="Disordered" evidence="1">
    <location>
        <begin position="234"/>
        <end position="277"/>
    </location>
</feature>
<evidence type="ECO:0000313" key="4">
    <source>
        <dbReference type="EMBL" id="UOO97298.1"/>
    </source>
</evidence>
<geneLocation type="plasmid" evidence="4 5">
    <name>unnamed4</name>
</geneLocation>
<dbReference type="CDD" id="cd01127">
    <property type="entry name" value="TrwB_TraG_TraD_VirD4"/>
    <property type="match status" value="2"/>
</dbReference>
<keyword evidence="5" id="KW-1185">Reference proteome</keyword>
<dbReference type="InterPro" id="IPR058441">
    <property type="entry name" value="DUF8128"/>
</dbReference>
<evidence type="ECO:0000313" key="5">
    <source>
        <dbReference type="Proteomes" id="UP000830542"/>
    </source>
</evidence>
<organism evidence="3 6">
    <name type="scientific">Halococcus dombrowskii</name>
    <dbReference type="NCBI Taxonomy" id="179637"/>
    <lineage>
        <taxon>Archaea</taxon>
        <taxon>Methanobacteriati</taxon>
        <taxon>Methanobacteriota</taxon>
        <taxon>Stenosarchaea group</taxon>
        <taxon>Halobacteria</taxon>
        <taxon>Halobacteriales</taxon>
        <taxon>Halococcaceae</taxon>
        <taxon>Halococcus</taxon>
    </lineage>
</organism>
<reference evidence="3" key="3">
    <citation type="submission" date="2023-12" db="EMBL/GenBank/DDBJ databases">
        <authorList>
            <person name="Sun Q."/>
            <person name="Inoue M."/>
        </authorList>
    </citation>
    <scope>NUCLEOTIDE SEQUENCE</scope>
    <source>
        <strain evidence="3">JCM 12289</strain>
    </source>
</reference>
<evidence type="ECO:0000256" key="1">
    <source>
        <dbReference type="SAM" id="MobiDB-lite"/>
    </source>
</evidence>
<dbReference type="Pfam" id="PF26449">
    <property type="entry name" value="DUF8128"/>
    <property type="match status" value="1"/>
</dbReference>
<feature type="region of interest" description="Disordered" evidence="1">
    <location>
        <begin position="1233"/>
        <end position="1327"/>
    </location>
</feature>
<dbReference type="RefSeq" id="WP_244706825.1">
    <property type="nucleotide sequence ID" value="NZ_BAAADN010000031.1"/>
</dbReference>
<sequence>MGLTSFFSGDSDPSVIEVGDTLATDLYDRSRDARLQTVRPYKNTENGLERGMKLLTALHDPSTGMLGMRNKSEPFAFELHYGAETELLQSRVATKSDERFELVDRQVQSHYADSDTREVDPAFLEIQAGQYVSGTTLQLRQREEFERLRPIQNFRLDPEHFEIGPFRSIAREMVGAAHRPDCDVLVQSVIKPAVSTAKWDRNNWWYGIDKTIDSVTGKDSGGSMDWGEVGKSIAEPIQQAGMTERHQRREERRRRREHEESGSRFTGTGEEPTASRSDVAQLLDQQRGMRGYHLCIRIIAVSDDREEAQKRVQDTAGMFRNFYDSRFQQGFVPVNPSGKKLHRVLQHAASREYTDRKMTFPVDTLTGVCKIPTNLALQQFDHSMSAAGQGVPPRTPRFDWDEVGLDRATASLTERQRALLATTDPTEPYWYGYGMRSEVEAGIKPEILNVHQFVGGSTGVGKTTLLINFFRQIMQRGHGGLFFDPKGQDAKDVVRLLPDHREDDLVFIDIGADAEYEVGFNFLEIPLEDPDPESQAFDSAVSALADDFEALLAQSGDGSSWGPRMSGITRAVVRGLAEYQVRTDETVTMLDMAFLLADEEGRQRIHEMMGEERIEWIQQATNVISEYSQDDLEPLSRRLWEWIFSSTIRSVASHPSTTISIDDIVREGKIVVVRNSSGADTPKRLITTALIRRLWVSIREQTNRDDHPDPPQFYVVCDEFDKVVSEQSNIHNILREARSFGLSLTFAAQNLDTGGGNDVGIPESIQKAIRGNCKTFLTFDPGDPADAKDIAHQHSKSIDAEDIEELSKYRIYMRTHDDQDDKTDSYKVKTFPPAAEALSEENVRSDEETDAMIAESQERYGQPVRSTSDIKEEMLVNATGGSTGTIDADAALPDELDMEDKNVRNRVLKVIYDESIWQGNPGGFVAVEDCLDRLRRYLPGGEQINTVGQAWRDVFQELPDAYLDDREHTIEEGEEVKTEVKALDKSFMNVGHQENDGGKEHWEQMADAYVPFTQLGFAFDIPEQTGGAMPDGLAMLDDALHLDDLDVDDHDKVAERINSYREQHPMLNRLAGTQDAFIESEHSTGQTQPSQTISNLAQAHNEGHRCLFICRPGEADAIYDTVAGEEPCVRDNHSVDGEQRFYTFTRNLNIDGEKMTRPGAAQNVWVYDDQTGEYILRDTHDTEHARFDTVADIFTDAEAYPDGGDRTIKPPAIPEYEFDGDLADVEWDIITVPKPERDEDGEKIPLSPPDLELYRDDEENLPIPELYLEIKNAADSVGETDEPDPQPDDKGDGENTKTGDQPAEAAPEESEGGVLDDKMSSMVEGDD</sequence>
<dbReference type="EMBL" id="CP095009">
    <property type="protein sequence ID" value="UOO97298.1"/>
    <property type="molecule type" value="Genomic_DNA"/>
</dbReference>
<keyword evidence="4" id="KW-0614">Plasmid</keyword>
<dbReference type="Proteomes" id="UP000830542">
    <property type="component" value="Plasmid unnamed4"/>
</dbReference>
<accession>A0AAV3SHP0</accession>
<protein>
    <submittedName>
        <fullName evidence="4">Type IV secretory system conjugative DNA transfer family protein</fullName>
    </submittedName>
</protein>
<dbReference type="InterPro" id="IPR051162">
    <property type="entry name" value="T4SS_component"/>
</dbReference>
<proteinExistence type="predicted"/>